<keyword evidence="5 6" id="KW-0472">Membrane</keyword>
<keyword evidence="8" id="KW-1185">Reference proteome</keyword>
<evidence type="ECO:0000256" key="3">
    <source>
        <dbReference type="ARBA" id="ARBA00022692"/>
    </source>
</evidence>
<gene>
    <name evidence="7" type="ORF">CONLIGDRAFT_601277</name>
</gene>
<proteinExistence type="predicted"/>
<dbReference type="GO" id="GO:0022857">
    <property type="term" value="F:transmembrane transporter activity"/>
    <property type="evidence" value="ECO:0007669"/>
    <property type="project" value="InterPro"/>
</dbReference>
<feature type="transmembrane region" description="Helical" evidence="6">
    <location>
        <begin position="133"/>
        <end position="162"/>
    </location>
</feature>
<dbReference type="STRING" id="1408157.A0A1J7J034"/>
<dbReference type="EMBL" id="KV875100">
    <property type="protein sequence ID" value="OIW26673.1"/>
    <property type="molecule type" value="Genomic_DNA"/>
</dbReference>
<dbReference type="PIRSF" id="PIRSF006060">
    <property type="entry name" value="AA_transporter"/>
    <property type="match status" value="1"/>
</dbReference>
<protein>
    <submittedName>
        <fullName evidence="7">Amino acid transporter</fullName>
    </submittedName>
</protein>
<keyword evidence="3 6" id="KW-0812">Transmembrane</keyword>
<feature type="transmembrane region" description="Helical" evidence="6">
    <location>
        <begin position="284"/>
        <end position="307"/>
    </location>
</feature>
<feature type="transmembrane region" description="Helical" evidence="6">
    <location>
        <begin position="409"/>
        <end position="430"/>
    </location>
</feature>
<comment type="subcellular location">
    <subcellularLocation>
        <location evidence="1">Membrane</location>
        <topology evidence="1">Multi-pass membrane protein</topology>
    </subcellularLocation>
</comment>
<feature type="transmembrane region" description="Helical" evidence="6">
    <location>
        <begin position="327"/>
        <end position="354"/>
    </location>
</feature>
<dbReference type="Proteomes" id="UP000182658">
    <property type="component" value="Unassembled WGS sequence"/>
</dbReference>
<dbReference type="Pfam" id="PF13520">
    <property type="entry name" value="AA_permease_2"/>
    <property type="match status" value="1"/>
</dbReference>
<feature type="transmembrane region" description="Helical" evidence="6">
    <location>
        <begin position="82"/>
        <end position="100"/>
    </location>
</feature>
<feature type="transmembrane region" description="Helical" evidence="6">
    <location>
        <begin position="450"/>
        <end position="471"/>
    </location>
</feature>
<feature type="transmembrane region" description="Helical" evidence="6">
    <location>
        <begin position="241"/>
        <end position="263"/>
    </location>
</feature>
<dbReference type="PANTHER" id="PTHR45649:SF28">
    <property type="entry name" value="TRANSPORTER, PUTATIVE (EUROFUNG)-RELATED"/>
    <property type="match status" value="1"/>
</dbReference>
<evidence type="ECO:0000256" key="2">
    <source>
        <dbReference type="ARBA" id="ARBA00022448"/>
    </source>
</evidence>
<feature type="transmembrane region" description="Helical" evidence="6">
    <location>
        <begin position="48"/>
        <end position="70"/>
    </location>
</feature>
<dbReference type="Gene3D" id="1.20.1740.10">
    <property type="entry name" value="Amino acid/polyamine transporter I"/>
    <property type="match status" value="1"/>
</dbReference>
<evidence type="ECO:0000313" key="8">
    <source>
        <dbReference type="Proteomes" id="UP000182658"/>
    </source>
</evidence>
<dbReference type="FunCoup" id="A0A1J7J034">
    <property type="interactions" value="16"/>
</dbReference>
<evidence type="ECO:0000313" key="7">
    <source>
        <dbReference type="EMBL" id="OIW26673.1"/>
    </source>
</evidence>
<keyword evidence="2" id="KW-0813">Transport</keyword>
<evidence type="ECO:0000256" key="5">
    <source>
        <dbReference type="ARBA" id="ARBA00023136"/>
    </source>
</evidence>
<reference evidence="7 8" key="1">
    <citation type="submission" date="2016-10" db="EMBL/GenBank/DDBJ databases">
        <title>Draft genome sequence of Coniochaeta ligniaria NRRL30616, a lignocellulolytic fungus for bioabatement of inhibitors in plant biomass hydrolysates.</title>
        <authorList>
            <consortium name="DOE Joint Genome Institute"/>
            <person name="Jimenez D.J."/>
            <person name="Hector R.E."/>
            <person name="Riley R."/>
            <person name="Sun H."/>
            <person name="Grigoriev I.V."/>
            <person name="Van Elsas J.D."/>
            <person name="Nichols N.N."/>
        </authorList>
    </citation>
    <scope>NUCLEOTIDE SEQUENCE [LARGE SCALE GENOMIC DNA]</scope>
    <source>
        <strain evidence="7 8">NRRL 30616</strain>
    </source>
</reference>
<sequence>MSKLLGEKNDDAGSGINEGTTVSFGVSQDAELLRGLGYQQKLVRNRSFYTILFQSIALVAIPYAFGAPLISAVYGGGQLCMFLGWIVVLIATECVAVSLGELTSRYTTAAGPAYWTYQLAPARYRKILSFLTGWLWLIGGWTTTLSVNFGFASLIAACIAMYHPDFEVTSWQFLLLFYFLCCVTFVIVAFGNRFLPMLDTICAAFTVAAVLVSLVCLSVFAKAGRNSAADTLGQYDTSLSGWNGFSFLIGIIPAAYVFGPLGMMTSMAEECADAPRDLPKAMSLCVPVGGVIGLLFILPVCATMPALTDIIDAPVAQALPYIYHRVMGSAAGGLALTSFVLVVSFFCSISITVTSSRSTWAFARDKAIPYSSFWSRFSKKHDCPIQALALMTVVQMLLGLVSLGSTSAFSAFIGVGVIALSIAYAIPLILSMKGNRREVQQARWQAKSVVGWTVNVLALAWIALEIVLFAMPAGIPVTSVSMNYAAVVLVALSLLTVAWYYIHARHVYHGPPVVVSGEEHIEL</sequence>
<dbReference type="InterPro" id="IPR002293">
    <property type="entry name" value="AA/rel_permease1"/>
</dbReference>
<evidence type="ECO:0000256" key="6">
    <source>
        <dbReference type="SAM" id="Phobius"/>
    </source>
</evidence>
<evidence type="ECO:0000256" key="4">
    <source>
        <dbReference type="ARBA" id="ARBA00022989"/>
    </source>
</evidence>
<feature type="transmembrane region" description="Helical" evidence="6">
    <location>
        <begin position="385"/>
        <end position="403"/>
    </location>
</feature>
<dbReference type="InParanoid" id="A0A1J7J034"/>
<accession>A0A1J7J034</accession>
<dbReference type="OrthoDB" id="3900342at2759"/>
<organism evidence="7 8">
    <name type="scientific">Coniochaeta ligniaria NRRL 30616</name>
    <dbReference type="NCBI Taxonomy" id="1408157"/>
    <lineage>
        <taxon>Eukaryota</taxon>
        <taxon>Fungi</taxon>
        <taxon>Dikarya</taxon>
        <taxon>Ascomycota</taxon>
        <taxon>Pezizomycotina</taxon>
        <taxon>Sordariomycetes</taxon>
        <taxon>Sordariomycetidae</taxon>
        <taxon>Coniochaetales</taxon>
        <taxon>Coniochaetaceae</taxon>
        <taxon>Coniochaeta</taxon>
    </lineage>
</organism>
<evidence type="ECO:0000256" key="1">
    <source>
        <dbReference type="ARBA" id="ARBA00004141"/>
    </source>
</evidence>
<name>A0A1J7J034_9PEZI</name>
<keyword evidence="4 6" id="KW-1133">Transmembrane helix</keyword>
<dbReference type="PANTHER" id="PTHR45649">
    <property type="entry name" value="AMINO-ACID PERMEASE BAT1"/>
    <property type="match status" value="1"/>
</dbReference>
<feature type="transmembrane region" description="Helical" evidence="6">
    <location>
        <begin position="483"/>
        <end position="502"/>
    </location>
</feature>
<feature type="transmembrane region" description="Helical" evidence="6">
    <location>
        <begin position="202"/>
        <end position="221"/>
    </location>
</feature>
<dbReference type="GO" id="GO:0016020">
    <property type="term" value="C:membrane"/>
    <property type="evidence" value="ECO:0007669"/>
    <property type="project" value="UniProtKB-SubCell"/>
</dbReference>
<dbReference type="AlphaFoldDB" id="A0A1J7J034"/>
<feature type="transmembrane region" description="Helical" evidence="6">
    <location>
        <begin position="168"/>
        <end position="190"/>
    </location>
</feature>